<dbReference type="EMBL" id="JANBVB010001560">
    <property type="protein sequence ID" value="KAJ2889990.1"/>
    <property type="molecule type" value="Genomic_DNA"/>
</dbReference>
<reference evidence="1" key="1">
    <citation type="submission" date="2022-07" db="EMBL/GenBank/DDBJ databases">
        <title>Phylogenomic reconstructions and comparative analyses of Kickxellomycotina fungi.</title>
        <authorList>
            <person name="Reynolds N.K."/>
            <person name="Stajich J.E."/>
            <person name="Barry K."/>
            <person name="Grigoriev I.V."/>
            <person name="Crous P."/>
            <person name="Smith M.E."/>
        </authorList>
    </citation>
    <scope>NUCLEOTIDE SEQUENCE</scope>
    <source>
        <strain evidence="1">CBS 190363</strain>
    </source>
</reference>
<protein>
    <submittedName>
        <fullName evidence="1">Uncharacterized protein</fullName>
    </submittedName>
</protein>
<accession>A0ACC1LY37</accession>
<sequence length="180" mass="19538">MSRIPISQAPALLPKFNLHARAEPPLGSDYYIYDAIKTDLGIAASASDFSVKIIQPATMTTTGIIKYHSDQITEIKARANTLLSSSKDGQVAIWDLRQALEAKPAIALKTKDPVLSFDMSIDDAMLVSGSALDKDCCARIHLWDPRAAGQPFAVFEDSHSEDVSQIQCHPHAAKQFLSGS</sequence>
<name>A0ACC1LY37_9FUNG</name>
<comment type="caution">
    <text evidence="1">The sequence shown here is derived from an EMBL/GenBank/DDBJ whole genome shotgun (WGS) entry which is preliminary data.</text>
</comment>
<gene>
    <name evidence="1" type="ORF">IWW38_004381</name>
</gene>
<evidence type="ECO:0000313" key="2">
    <source>
        <dbReference type="Proteomes" id="UP001139981"/>
    </source>
</evidence>
<evidence type="ECO:0000313" key="1">
    <source>
        <dbReference type="EMBL" id="KAJ2889990.1"/>
    </source>
</evidence>
<organism evidence="1 2">
    <name type="scientific">Coemansia aciculifera</name>
    <dbReference type="NCBI Taxonomy" id="417176"/>
    <lineage>
        <taxon>Eukaryota</taxon>
        <taxon>Fungi</taxon>
        <taxon>Fungi incertae sedis</taxon>
        <taxon>Zoopagomycota</taxon>
        <taxon>Kickxellomycotina</taxon>
        <taxon>Kickxellomycetes</taxon>
        <taxon>Kickxellales</taxon>
        <taxon>Kickxellaceae</taxon>
        <taxon>Coemansia</taxon>
    </lineage>
</organism>
<feature type="non-terminal residue" evidence="1">
    <location>
        <position position="180"/>
    </location>
</feature>
<dbReference type="Proteomes" id="UP001139981">
    <property type="component" value="Unassembled WGS sequence"/>
</dbReference>
<proteinExistence type="predicted"/>
<keyword evidence="2" id="KW-1185">Reference proteome</keyword>